<proteinExistence type="predicted"/>
<name>A0A0A9GUD5_ARUDO</name>
<protein>
    <submittedName>
        <fullName evidence="1">Uncharacterized protein</fullName>
    </submittedName>
</protein>
<reference evidence="1" key="1">
    <citation type="submission" date="2014-09" db="EMBL/GenBank/DDBJ databases">
        <authorList>
            <person name="Magalhaes I.L.F."/>
            <person name="Oliveira U."/>
            <person name="Santos F.R."/>
            <person name="Vidigal T.H.D.A."/>
            <person name="Brescovit A.D."/>
            <person name="Santos A.J."/>
        </authorList>
    </citation>
    <scope>NUCLEOTIDE SEQUENCE</scope>
    <source>
        <tissue evidence="1">Shoot tissue taken approximately 20 cm above the soil surface</tissue>
    </source>
</reference>
<accession>A0A0A9GUD5</accession>
<reference evidence="1" key="2">
    <citation type="journal article" date="2015" name="Data Brief">
        <title>Shoot transcriptome of the giant reed, Arundo donax.</title>
        <authorList>
            <person name="Barrero R.A."/>
            <person name="Guerrero F.D."/>
            <person name="Moolhuijzen P."/>
            <person name="Goolsby J.A."/>
            <person name="Tidwell J."/>
            <person name="Bellgard S.E."/>
            <person name="Bellgard M.I."/>
        </authorList>
    </citation>
    <scope>NUCLEOTIDE SEQUENCE</scope>
    <source>
        <tissue evidence="1">Shoot tissue taken approximately 20 cm above the soil surface</tissue>
    </source>
</reference>
<sequence>MRALGRRLYTTNAMYLGWWSLD</sequence>
<dbReference type="AlphaFoldDB" id="A0A0A9GUD5"/>
<dbReference type="EMBL" id="GBRH01169739">
    <property type="protein sequence ID" value="JAE28157.1"/>
    <property type="molecule type" value="Transcribed_RNA"/>
</dbReference>
<organism evidence="1">
    <name type="scientific">Arundo donax</name>
    <name type="common">Giant reed</name>
    <name type="synonym">Donax arundinaceus</name>
    <dbReference type="NCBI Taxonomy" id="35708"/>
    <lineage>
        <taxon>Eukaryota</taxon>
        <taxon>Viridiplantae</taxon>
        <taxon>Streptophyta</taxon>
        <taxon>Embryophyta</taxon>
        <taxon>Tracheophyta</taxon>
        <taxon>Spermatophyta</taxon>
        <taxon>Magnoliopsida</taxon>
        <taxon>Liliopsida</taxon>
        <taxon>Poales</taxon>
        <taxon>Poaceae</taxon>
        <taxon>PACMAD clade</taxon>
        <taxon>Arundinoideae</taxon>
        <taxon>Arundineae</taxon>
        <taxon>Arundo</taxon>
    </lineage>
</organism>
<evidence type="ECO:0000313" key="1">
    <source>
        <dbReference type="EMBL" id="JAE28157.1"/>
    </source>
</evidence>